<evidence type="ECO:0000313" key="2">
    <source>
        <dbReference type="Proteomes" id="UP000282483"/>
    </source>
</evidence>
<dbReference type="PANTHER" id="PTHR41774:SF1">
    <property type="entry name" value="NGG1P INTERACTING FACTOR NIF3"/>
    <property type="match status" value="1"/>
</dbReference>
<protein>
    <submittedName>
        <fullName evidence="1">Structural toxin protein</fullName>
    </submittedName>
</protein>
<gene>
    <name evidence="1" type="ORF">RVIR1_03980</name>
</gene>
<name>A0A2Z5V363_9COXI</name>
<sequence length="106" mass="12024">MYKIAVYIPSDSLEKVKQAMFDQGAGRFGNYDHCAWQVLGQGQFRPLAQSNPALGQKGNLERVEEYLLEMICDKAVIKPVIKALKQTHPYEEPAYTVVHLENNNID</sequence>
<dbReference type="Gene3D" id="3.30.70.120">
    <property type="match status" value="1"/>
</dbReference>
<accession>A0A2Z5V363</accession>
<dbReference type="EMBL" id="AP018005">
    <property type="protein sequence ID" value="BBB14912.1"/>
    <property type="molecule type" value="Genomic_DNA"/>
</dbReference>
<dbReference type="SUPFAM" id="SSF102705">
    <property type="entry name" value="NIF3 (NGG1p interacting factor 3)-like"/>
    <property type="match status" value="1"/>
</dbReference>
<dbReference type="PANTHER" id="PTHR41774">
    <property type="match status" value="1"/>
</dbReference>
<dbReference type="KEGG" id="rvi:RVIR1_03980"/>
<dbReference type="AlphaFoldDB" id="A0A2Z5V363"/>
<dbReference type="FunFam" id="3.30.70.120:FF:000006">
    <property type="entry name" value="GTP cyclohydrolase 1 type 2 homolog"/>
    <property type="match status" value="1"/>
</dbReference>
<dbReference type="InterPro" id="IPR015867">
    <property type="entry name" value="N-reg_PII/ATP_PRibTrfase_C"/>
</dbReference>
<reference evidence="1 2" key="1">
    <citation type="submission" date="2017-03" db="EMBL/GenBank/DDBJ databases">
        <title>The genome sequence of Candidatus Rickettsiella viridis.</title>
        <authorList>
            <person name="Nikoh N."/>
            <person name="Tsuchida T."/>
            <person name="Yamaguchi K."/>
            <person name="Maeda T."/>
            <person name="Shigenobu S."/>
            <person name="Fukatsu T."/>
        </authorList>
    </citation>
    <scope>NUCLEOTIDE SEQUENCE [LARGE SCALE GENOMIC DNA]</scope>
    <source>
        <strain evidence="1 2">Ap-RA04</strain>
    </source>
</reference>
<dbReference type="Proteomes" id="UP000282483">
    <property type="component" value="Chromosome"/>
</dbReference>
<organism evidence="1 2">
    <name type="scientific">Candidatus Rickettsiella viridis</name>
    <dbReference type="NCBI Taxonomy" id="676208"/>
    <lineage>
        <taxon>Bacteria</taxon>
        <taxon>Pseudomonadati</taxon>
        <taxon>Pseudomonadota</taxon>
        <taxon>Gammaproteobacteria</taxon>
        <taxon>Legionellales</taxon>
        <taxon>Coxiellaceae</taxon>
        <taxon>Rickettsiella</taxon>
    </lineage>
</organism>
<dbReference type="InterPro" id="IPR036069">
    <property type="entry name" value="DUF34/NIF3_sf"/>
</dbReference>
<dbReference type="RefSeq" id="WP_126322422.1">
    <property type="nucleotide sequence ID" value="NZ_AP018005.1"/>
</dbReference>
<evidence type="ECO:0000313" key="1">
    <source>
        <dbReference type="EMBL" id="BBB14912.1"/>
    </source>
</evidence>
<keyword evidence="2" id="KW-1185">Reference proteome</keyword>
<proteinExistence type="predicted"/>
<dbReference type="OrthoDB" id="9795763at2"/>